<evidence type="ECO:0000256" key="2">
    <source>
        <dbReference type="SAM" id="SignalP"/>
    </source>
</evidence>
<dbReference type="PROSITE" id="PS51257">
    <property type="entry name" value="PROKAR_LIPOPROTEIN"/>
    <property type="match status" value="1"/>
</dbReference>
<protein>
    <submittedName>
        <fullName evidence="3">Copper resistance protein CopZ</fullName>
    </submittedName>
</protein>
<evidence type="ECO:0000313" key="3">
    <source>
        <dbReference type="EMBL" id="ARQ69686.1"/>
    </source>
</evidence>
<dbReference type="InterPro" id="IPR007410">
    <property type="entry name" value="LpqE-like"/>
</dbReference>
<organism evidence="3 4">
    <name type="scientific">Streptomyces marincola</name>
    <dbReference type="NCBI Taxonomy" id="2878388"/>
    <lineage>
        <taxon>Bacteria</taxon>
        <taxon>Bacillati</taxon>
        <taxon>Actinomycetota</taxon>
        <taxon>Actinomycetes</taxon>
        <taxon>Kitasatosporales</taxon>
        <taxon>Streptomycetaceae</taxon>
        <taxon>Streptomyces</taxon>
    </lineage>
</organism>
<dbReference type="InterPro" id="IPR058248">
    <property type="entry name" value="Lxx211020-like"/>
</dbReference>
<accession>A0A1W7CY63</accession>
<proteinExistence type="predicted"/>
<dbReference type="Pfam" id="PF04314">
    <property type="entry name" value="PCuAC"/>
    <property type="match status" value="1"/>
</dbReference>
<keyword evidence="4" id="KW-1185">Reference proteome</keyword>
<dbReference type="EMBL" id="CP021121">
    <property type="protein sequence ID" value="ARQ69686.1"/>
    <property type="molecule type" value="Genomic_DNA"/>
</dbReference>
<feature type="signal peptide" evidence="2">
    <location>
        <begin position="1"/>
        <end position="23"/>
    </location>
</feature>
<dbReference type="PANTHER" id="PTHR36302:SF1">
    <property type="entry name" value="COPPER CHAPERONE PCU(A)C"/>
    <property type="match status" value="1"/>
</dbReference>
<name>A0A1W7CY63_9ACTN</name>
<dbReference type="RefSeq" id="WP_086159546.1">
    <property type="nucleotide sequence ID" value="NZ_CP021121.1"/>
</dbReference>
<evidence type="ECO:0000256" key="1">
    <source>
        <dbReference type="SAM" id="MobiDB-lite"/>
    </source>
</evidence>
<reference evidence="3 4" key="1">
    <citation type="submission" date="2017-05" db="EMBL/GenBank/DDBJ databases">
        <title>Complete genome sequence of Streptomyces sp. SCSIO 03032 revealed the diverse biosynthetic pathways for its bioactive secondary metabolites.</title>
        <authorList>
            <person name="Ma L."/>
            <person name="Zhu Y."/>
            <person name="Zhang W."/>
            <person name="Zhang G."/>
            <person name="Tian X."/>
            <person name="Zhang S."/>
            <person name="Zhang C."/>
        </authorList>
    </citation>
    <scope>NUCLEOTIDE SEQUENCE [LARGE SCALE GENOMIC DNA]</scope>
    <source>
        <strain evidence="3 4">SCSIO 03032</strain>
    </source>
</reference>
<evidence type="ECO:0000313" key="4">
    <source>
        <dbReference type="Proteomes" id="UP000194218"/>
    </source>
</evidence>
<dbReference type="KEGG" id="smao:CAG99_13155"/>
<feature type="chain" id="PRO_5039275237" evidence="2">
    <location>
        <begin position="24"/>
        <end position="162"/>
    </location>
</feature>
<dbReference type="AlphaFoldDB" id="A0A1W7CY63"/>
<dbReference type="OrthoDB" id="9796962at2"/>
<keyword evidence="2" id="KW-0732">Signal</keyword>
<sequence>MSRRGLRAAVAAGVLAASLALTACGTEEDDSNDSGAEGGGSAPELTTSGAFVPEPVSGDMAAGFLTISNTGGTDDTLVSVTSDVAGTVEIHETVDNAMRQVDGLTVPAGGEARLSRGGDHLMLLDLSRELVEGETVGIELHFETSDPIALDVPVEATTHTGE</sequence>
<dbReference type="InterPro" id="IPR036182">
    <property type="entry name" value="PCuAC_sf"/>
</dbReference>
<dbReference type="Proteomes" id="UP000194218">
    <property type="component" value="Chromosome"/>
</dbReference>
<gene>
    <name evidence="3" type="ORF">CAG99_13155</name>
</gene>
<dbReference type="PANTHER" id="PTHR36302">
    <property type="entry name" value="BLR7088 PROTEIN"/>
    <property type="match status" value="1"/>
</dbReference>
<feature type="region of interest" description="Disordered" evidence="1">
    <location>
        <begin position="26"/>
        <end position="53"/>
    </location>
</feature>
<dbReference type="Gene3D" id="2.60.40.1890">
    <property type="entry name" value="PCu(A)C copper chaperone"/>
    <property type="match status" value="1"/>
</dbReference>
<dbReference type="SUPFAM" id="SSF110087">
    <property type="entry name" value="DR1885-like metal-binding protein"/>
    <property type="match status" value="1"/>
</dbReference>